<evidence type="ECO:0000256" key="4">
    <source>
        <dbReference type="PROSITE-ProRule" id="PRU00433"/>
    </source>
</evidence>
<keyword evidence="6" id="KW-1133">Transmembrane helix</keyword>
<keyword evidence="1 4" id="KW-0349">Heme</keyword>
<keyword evidence="6" id="KW-0812">Transmembrane</keyword>
<evidence type="ECO:0000256" key="2">
    <source>
        <dbReference type="ARBA" id="ARBA00022723"/>
    </source>
</evidence>
<dbReference type="EMBL" id="JBHRXK010000001">
    <property type="protein sequence ID" value="MFC3549488.1"/>
    <property type="molecule type" value="Genomic_DNA"/>
</dbReference>
<evidence type="ECO:0000313" key="9">
    <source>
        <dbReference type="Proteomes" id="UP001595740"/>
    </source>
</evidence>
<dbReference type="Gene3D" id="1.10.760.10">
    <property type="entry name" value="Cytochrome c-like domain"/>
    <property type="match status" value="1"/>
</dbReference>
<protein>
    <submittedName>
        <fullName evidence="8">C-type cytochrome</fullName>
    </submittedName>
</protein>
<evidence type="ECO:0000256" key="6">
    <source>
        <dbReference type="SAM" id="Phobius"/>
    </source>
</evidence>
<dbReference type="InterPro" id="IPR009056">
    <property type="entry name" value="Cyt_c-like_dom"/>
</dbReference>
<feature type="compositionally biased region" description="Basic and acidic residues" evidence="5">
    <location>
        <begin position="203"/>
        <end position="218"/>
    </location>
</feature>
<organism evidence="8 9">
    <name type="scientific">Lysobacter cavernae</name>
    <dbReference type="NCBI Taxonomy" id="1685901"/>
    <lineage>
        <taxon>Bacteria</taxon>
        <taxon>Pseudomonadati</taxon>
        <taxon>Pseudomonadota</taxon>
        <taxon>Gammaproteobacteria</taxon>
        <taxon>Lysobacterales</taxon>
        <taxon>Lysobacteraceae</taxon>
        <taxon>Lysobacter</taxon>
    </lineage>
</organism>
<dbReference type="RefSeq" id="WP_386756726.1">
    <property type="nucleotide sequence ID" value="NZ_JBHRXK010000001.1"/>
</dbReference>
<reference evidence="9" key="1">
    <citation type="journal article" date="2019" name="Int. J. Syst. Evol. Microbiol.">
        <title>The Global Catalogue of Microorganisms (GCM) 10K type strain sequencing project: providing services to taxonomists for standard genome sequencing and annotation.</title>
        <authorList>
            <consortium name="The Broad Institute Genomics Platform"/>
            <consortium name="The Broad Institute Genome Sequencing Center for Infectious Disease"/>
            <person name="Wu L."/>
            <person name="Ma J."/>
        </authorList>
    </citation>
    <scope>NUCLEOTIDE SEQUENCE [LARGE SCALE GENOMIC DNA]</scope>
    <source>
        <strain evidence="9">KCTC 42875</strain>
    </source>
</reference>
<evidence type="ECO:0000256" key="1">
    <source>
        <dbReference type="ARBA" id="ARBA00022617"/>
    </source>
</evidence>
<feature type="region of interest" description="Disordered" evidence="5">
    <location>
        <begin position="169"/>
        <end position="244"/>
    </location>
</feature>
<feature type="domain" description="Cytochrome c" evidence="7">
    <location>
        <begin position="72"/>
        <end position="156"/>
    </location>
</feature>
<evidence type="ECO:0000256" key="3">
    <source>
        <dbReference type="ARBA" id="ARBA00023004"/>
    </source>
</evidence>
<keyword evidence="9" id="KW-1185">Reference proteome</keyword>
<sequence length="244" mass="25716">MTIELRRPLLIGLAVLTGGIAIATGVIWSGAYNVAADDRHSAPVNALLQVVRERSIAVRARGLTAPDLTDPTHIRQGAGNYDAMCAGCHLAPGVESTELSRGLYPAPPDLTRATVDAAEAFWVIKHGIKASGMPAWGKSMGDDYLWNMVAFLQQLPSLDADEYRALVTSSDGHSHGRGETMAHGHDAAASPGHPEPAPQADTSTHHHADGKEHVHEGAPKPVTKPDATSPTGAVPAEEHGHHPH</sequence>
<keyword evidence="3 4" id="KW-0408">Iron</keyword>
<dbReference type="InterPro" id="IPR036909">
    <property type="entry name" value="Cyt_c-like_dom_sf"/>
</dbReference>
<keyword evidence="6" id="KW-0472">Membrane</keyword>
<accession>A0ABV7RKV8</accession>
<feature type="compositionally biased region" description="Basic and acidic residues" evidence="5">
    <location>
        <begin position="172"/>
        <end position="186"/>
    </location>
</feature>
<dbReference type="Pfam" id="PF13442">
    <property type="entry name" value="Cytochrome_CBB3"/>
    <property type="match status" value="1"/>
</dbReference>
<name>A0ABV7RKV8_9GAMM</name>
<dbReference type="SUPFAM" id="SSF46626">
    <property type="entry name" value="Cytochrome c"/>
    <property type="match status" value="1"/>
</dbReference>
<dbReference type="Proteomes" id="UP001595740">
    <property type="component" value="Unassembled WGS sequence"/>
</dbReference>
<evidence type="ECO:0000256" key="5">
    <source>
        <dbReference type="SAM" id="MobiDB-lite"/>
    </source>
</evidence>
<comment type="caution">
    <text evidence="8">The sequence shown here is derived from an EMBL/GenBank/DDBJ whole genome shotgun (WGS) entry which is preliminary data.</text>
</comment>
<keyword evidence="2 4" id="KW-0479">Metal-binding</keyword>
<proteinExistence type="predicted"/>
<feature type="transmembrane region" description="Helical" evidence="6">
    <location>
        <begin position="9"/>
        <end position="31"/>
    </location>
</feature>
<gene>
    <name evidence="8" type="ORF">ACFOLC_00490</name>
</gene>
<dbReference type="PROSITE" id="PS51007">
    <property type="entry name" value="CYTC"/>
    <property type="match status" value="1"/>
</dbReference>
<evidence type="ECO:0000313" key="8">
    <source>
        <dbReference type="EMBL" id="MFC3549488.1"/>
    </source>
</evidence>
<evidence type="ECO:0000259" key="7">
    <source>
        <dbReference type="PROSITE" id="PS51007"/>
    </source>
</evidence>